<name>A0A6A5ARK7_APHAT</name>
<organism evidence="1 2">
    <name type="scientific">Aphanomyces astaci</name>
    <name type="common">Crayfish plague agent</name>
    <dbReference type="NCBI Taxonomy" id="112090"/>
    <lineage>
        <taxon>Eukaryota</taxon>
        <taxon>Sar</taxon>
        <taxon>Stramenopiles</taxon>
        <taxon>Oomycota</taxon>
        <taxon>Saprolegniomycetes</taxon>
        <taxon>Saprolegniales</taxon>
        <taxon>Verrucalvaceae</taxon>
        <taxon>Aphanomyces</taxon>
    </lineage>
</organism>
<evidence type="ECO:0000313" key="2">
    <source>
        <dbReference type="Proteomes" id="UP000469452"/>
    </source>
</evidence>
<dbReference type="AlphaFoldDB" id="A0A6A5ARK7"/>
<dbReference type="EMBL" id="VJMI01008361">
    <property type="protein sequence ID" value="KAF0761439.1"/>
    <property type="molecule type" value="Genomic_DNA"/>
</dbReference>
<accession>A0A6A5ARK7</accession>
<proteinExistence type="predicted"/>
<comment type="caution">
    <text evidence="1">The sequence shown here is derived from an EMBL/GenBank/DDBJ whole genome shotgun (WGS) entry which is preliminary data.</text>
</comment>
<protein>
    <submittedName>
        <fullName evidence="1">Uncharacterized protein</fullName>
    </submittedName>
</protein>
<sequence length="164" mass="18169">MYRTKNVLHCSFNGSDPVGQVVPVTIFISSEADLEWFNVTAPDPTYLEQIVDLLQGPDEWPALLAQVLALDQSPTKKADVSARTEHVLPHIKFTYEVRRNARGYNMLLSRSKTCFAPRPMASFEVVVWCVPKRSSVSAHPIASAKLPTPPSLSNSISIDDINTC</sequence>
<dbReference type="Proteomes" id="UP000469452">
    <property type="component" value="Unassembled WGS sequence"/>
</dbReference>
<dbReference type="VEuPathDB" id="FungiDB:H257_02512"/>
<evidence type="ECO:0000313" key="1">
    <source>
        <dbReference type="EMBL" id="KAF0761439.1"/>
    </source>
</evidence>
<gene>
    <name evidence="1" type="ORF">AaE_003435</name>
</gene>
<reference evidence="1 2" key="1">
    <citation type="submission" date="2019-06" db="EMBL/GenBank/DDBJ databases">
        <title>Genomics analysis of Aphanomyces spp. identifies a new class of oomycete effector associated with host adaptation.</title>
        <authorList>
            <person name="Gaulin E."/>
        </authorList>
    </citation>
    <scope>NUCLEOTIDE SEQUENCE [LARGE SCALE GENOMIC DNA]</scope>
    <source>
        <strain evidence="1 2">E</strain>
    </source>
</reference>